<dbReference type="EMBL" id="DYXG01000018">
    <property type="protein sequence ID" value="HJE96355.1"/>
    <property type="molecule type" value="Genomic_DNA"/>
</dbReference>
<sequence length="120" mass="13369">MNLKQRLSDLHMSQKQLAELTGISKQSISSYCNGVQPSSKNQQIIDEILPTIKPKEPELTDPYGLPIPEAAKLIGFSPQALREALKQQRVAFGFAVQTSDNRWRYHVSKAGLSEYLGVSL</sequence>
<gene>
    <name evidence="2" type="ORF">K8V00_01925</name>
</gene>
<dbReference type="CDD" id="cd00093">
    <property type="entry name" value="HTH_XRE"/>
    <property type="match status" value="1"/>
</dbReference>
<evidence type="ECO:0000313" key="2">
    <source>
        <dbReference type="EMBL" id="HJE96355.1"/>
    </source>
</evidence>
<organism evidence="2 3">
    <name type="scientific">Ligilactobacillus acidipiscis</name>
    <dbReference type="NCBI Taxonomy" id="89059"/>
    <lineage>
        <taxon>Bacteria</taxon>
        <taxon>Bacillati</taxon>
        <taxon>Bacillota</taxon>
        <taxon>Bacilli</taxon>
        <taxon>Lactobacillales</taxon>
        <taxon>Lactobacillaceae</taxon>
        <taxon>Ligilactobacillus</taxon>
    </lineage>
</organism>
<dbReference type="SUPFAM" id="SSF47413">
    <property type="entry name" value="lambda repressor-like DNA-binding domains"/>
    <property type="match status" value="1"/>
</dbReference>
<dbReference type="InterPro" id="IPR010982">
    <property type="entry name" value="Lambda_DNA-bd_dom_sf"/>
</dbReference>
<dbReference type="GO" id="GO:0003677">
    <property type="term" value="F:DNA binding"/>
    <property type="evidence" value="ECO:0007669"/>
    <property type="project" value="InterPro"/>
</dbReference>
<accession>A0A921K0V5</accession>
<evidence type="ECO:0000313" key="3">
    <source>
        <dbReference type="Proteomes" id="UP000707535"/>
    </source>
</evidence>
<dbReference type="AlphaFoldDB" id="A0A921K0V5"/>
<evidence type="ECO:0000259" key="1">
    <source>
        <dbReference type="PROSITE" id="PS50943"/>
    </source>
</evidence>
<proteinExistence type="predicted"/>
<reference evidence="2" key="1">
    <citation type="journal article" date="2021" name="PeerJ">
        <title>Extensive microbial diversity within the chicken gut microbiome revealed by metagenomics and culture.</title>
        <authorList>
            <person name="Gilroy R."/>
            <person name="Ravi A."/>
            <person name="Getino M."/>
            <person name="Pursley I."/>
            <person name="Horton D.L."/>
            <person name="Alikhan N.F."/>
            <person name="Baker D."/>
            <person name="Gharbi K."/>
            <person name="Hall N."/>
            <person name="Watson M."/>
            <person name="Adriaenssens E.M."/>
            <person name="Foster-Nyarko E."/>
            <person name="Jarju S."/>
            <person name="Secka A."/>
            <person name="Antonio M."/>
            <person name="Oren A."/>
            <person name="Chaudhuri R.R."/>
            <person name="La Ragione R."/>
            <person name="Hildebrand F."/>
            <person name="Pallen M.J."/>
        </authorList>
    </citation>
    <scope>NUCLEOTIDE SEQUENCE</scope>
    <source>
        <strain evidence="2">CHK174-6876</strain>
    </source>
</reference>
<dbReference type="RefSeq" id="WP_270333071.1">
    <property type="nucleotide sequence ID" value="NZ_JAQDEX010000003.1"/>
</dbReference>
<dbReference type="Pfam" id="PF01381">
    <property type="entry name" value="HTH_3"/>
    <property type="match status" value="1"/>
</dbReference>
<protein>
    <submittedName>
        <fullName evidence="2">Helix-turn-helix transcriptional regulator</fullName>
    </submittedName>
</protein>
<comment type="caution">
    <text evidence="2">The sequence shown here is derived from an EMBL/GenBank/DDBJ whole genome shotgun (WGS) entry which is preliminary data.</text>
</comment>
<dbReference type="InterPro" id="IPR001387">
    <property type="entry name" value="Cro/C1-type_HTH"/>
</dbReference>
<dbReference type="Proteomes" id="UP000707535">
    <property type="component" value="Unassembled WGS sequence"/>
</dbReference>
<dbReference type="Gene3D" id="1.10.260.40">
    <property type="entry name" value="lambda repressor-like DNA-binding domains"/>
    <property type="match status" value="1"/>
</dbReference>
<name>A0A921K0V5_9LACO</name>
<reference evidence="2" key="2">
    <citation type="submission" date="2021-09" db="EMBL/GenBank/DDBJ databases">
        <authorList>
            <person name="Gilroy R."/>
        </authorList>
    </citation>
    <scope>NUCLEOTIDE SEQUENCE</scope>
    <source>
        <strain evidence="2">CHK174-6876</strain>
    </source>
</reference>
<dbReference type="PROSITE" id="PS50943">
    <property type="entry name" value="HTH_CROC1"/>
    <property type="match status" value="1"/>
</dbReference>
<feature type="domain" description="HTH cro/C1-type" evidence="1">
    <location>
        <begin position="3"/>
        <end position="59"/>
    </location>
</feature>